<dbReference type="PANTHER" id="PTHR30199">
    <property type="entry name" value="MFS FAMILY TRANSPORTER, PREDICTED SUBSTRATE BENZOATE"/>
    <property type="match status" value="1"/>
</dbReference>
<reference evidence="2 3" key="1">
    <citation type="submission" date="2020-04" db="EMBL/GenBank/DDBJ databases">
        <title>Nesterenkonia sp. nov., isolated from marine sediment.</title>
        <authorList>
            <person name="Zhang G."/>
        </authorList>
    </citation>
    <scope>NUCLEOTIDE SEQUENCE [LARGE SCALE GENOMIC DNA]</scope>
    <source>
        <strain evidence="2 3">MY13</strain>
    </source>
</reference>
<dbReference type="AlphaFoldDB" id="A0A7X8YDH7"/>
<feature type="transmembrane region" description="Helical" evidence="1">
    <location>
        <begin position="198"/>
        <end position="218"/>
    </location>
</feature>
<feature type="transmembrane region" description="Helical" evidence="1">
    <location>
        <begin position="293"/>
        <end position="326"/>
    </location>
</feature>
<dbReference type="Proteomes" id="UP000523139">
    <property type="component" value="Unassembled WGS sequence"/>
</dbReference>
<feature type="transmembrane region" description="Helical" evidence="1">
    <location>
        <begin position="169"/>
        <end position="186"/>
    </location>
</feature>
<proteinExistence type="predicted"/>
<dbReference type="NCBIfam" id="TIGR00843">
    <property type="entry name" value="benE"/>
    <property type="match status" value="1"/>
</dbReference>
<dbReference type="Pfam" id="PF03594">
    <property type="entry name" value="BenE"/>
    <property type="match status" value="1"/>
</dbReference>
<feature type="transmembrane region" description="Helical" evidence="1">
    <location>
        <begin position="65"/>
        <end position="83"/>
    </location>
</feature>
<name>A0A7X8YDH7_9MICC</name>
<keyword evidence="3" id="KW-1185">Reference proteome</keyword>
<protein>
    <submittedName>
        <fullName evidence="2">Benzoate/H(+) symporter BenE family transporter</fullName>
    </submittedName>
</protein>
<feature type="transmembrane region" description="Helical" evidence="1">
    <location>
        <begin position="89"/>
        <end position="107"/>
    </location>
</feature>
<evidence type="ECO:0000313" key="3">
    <source>
        <dbReference type="Proteomes" id="UP000523139"/>
    </source>
</evidence>
<feature type="transmembrane region" description="Helical" evidence="1">
    <location>
        <begin position="346"/>
        <end position="379"/>
    </location>
</feature>
<dbReference type="PANTHER" id="PTHR30199:SF0">
    <property type="entry name" value="INNER MEMBRANE PROTEIN YDCO"/>
    <property type="match status" value="1"/>
</dbReference>
<dbReference type="RefSeq" id="WP_168887103.1">
    <property type="nucleotide sequence ID" value="NZ_JABAHY010000004.1"/>
</dbReference>
<evidence type="ECO:0000256" key="1">
    <source>
        <dbReference type="SAM" id="Phobius"/>
    </source>
</evidence>
<dbReference type="InterPro" id="IPR004711">
    <property type="entry name" value="Benzoate_Transporter"/>
</dbReference>
<accession>A0A7X8YDH7</accession>
<dbReference type="EMBL" id="JABAHY010000004">
    <property type="protein sequence ID" value="NLS09609.1"/>
    <property type="molecule type" value="Genomic_DNA"/>
</dbReference>
<dbReference type="GO" id="GO:0042925">
    <property type="term" value="F:benzoate transmembrane transporter activity"/>
    <property type="evidence" value="ECO:0007669"/>
    <property type="project" value="InterPro"/>
</dbReference>
<gene>
    <name evidence="2" type="primary">benE</name>
    <name evidence="2" type="ORF">HGQ17_06230</name>
</gene>
<evidence type="ECO:0000313" key="2">
    <source>
        <dbReference type="EMBL" id="NLS09609.1"/>
    </source>
</evidence>
<sequence>MERGRVFATGLTISLVGFCGTSSVVLAGLQSAGATPGQAASGLAALCLVHGLAMWWMAQRTRMPVALAWSLPGVALLAAGSVPDGGWPAAVGAFLVTGVLIILTGLWPTLGRLVSSIPAPIAQAMLAGVLVPLCLAPVSGVIEEPLLVVPILVIWLLLMRLAPRWAAPAAFLVGIVLLIVLVLRSGEQAGPLLPTLEPVMPAFSWSALIGITVPLYIVTMASQNVPGVAILSSYGYTAPWRHTMSVTGLGTVIAAPFGGHAINFAAVTQAMGASADAHSDPGQRWRAVRAAGLVQVGLAASATALTTLVAVAPAVLAAVAGLALLPSLASSLSASMKASEPGLREAAVVTFVVAVSGVTVFDIGAAFWALLAGLAVYAALRIGRR</sequence>
<feature type="transmembrane region" description="Helical" evidence="1">
    <location>
        <begin position="119"/>
        <end position="139"/>
    </location>
</feature>
<keyword evidence="1" id="KW-1133">Transmembrane helix</keyword>
<feature type="transmembrane region" description="Helical" evidence="1">
    <location>
        <begin position="37"/>
        <end position="58"/>
    </location>
</feature>
<comment type="caution">
    <text evidence="2">The sequence shown here is derived from an EMBL/GenBank/DDBJ whole genome shotgun (WGS) entry which is preliminary data.</text>
</comment>
<dbReference type="GO" id="GO:0005886">
    <property type="term" value="C:plasma membrane"/>
    <property type="evidence" value="ECO:0007669"/>
    <property type="project" value="TreeGrafter"/>
</dbReference>
<keyword evidence="1" id="KW-0812">Transmembrane</keyword>
<organism evidence="2 3">
    <name type="scientific">Nesterenkonia sedimenti</name>
    <dbReference type="NCBI Taxonomy" id="1463632"/>
    <lineage>
        <taxon>Bacteria</taxon>
        <taxon>Bacillati</taxon>
        <taxon>Actinomycetota</taxon>
        <taxon>Actinomycetes</taxon>
        <taxon>Micrococcales</taxon>
        <taxon>Micrococcaceae</taxon>
        <taxon>Nesterenkonia</taxon>
    </lineage>
</organism>
<keyword evidence="1" id="KW-0472">Membrane</keyword>